<dbReference type="Pfam" id="PF22633">
    <property type="entry name" value="F5_F8_type_C_2"/>
    <property type="match status" value="2"/>
</dbReference>
<dbReference type="InterPro" id="IPR000421">
    <property type="entry name" value="FA58C"/>
</dbReference>
<feature type="domain" description="F5/8 type C" evidence="2">
    <location>
        <begin position="38"/>
        <end position="176"/>
    </location>
</feature>
<comment type="caution">
    <text evidence="3">The sequence shown here is derived from an EMBL/GenBank/DDBJ whole genome shotgun (WGS) entry which is preliminary data.</text>
</comment>
<feature type="domain" description="F5/8 type C" evidence="2">
    <location>
        <begin position="178"/>
        <end position="314"/>
    </location>
</feature>
<evidence type="ECO:0000259" key="2">
    <source>
        <dbReference type="PROSITE" id="PS50022"/>
    </source>
</evidence>
<reference evidence="3" key="1">
    <citation type="submission" date="2019-06" db="EMBL/GenBank/DDBJ databases">
        <title>Whole genome shotgun sequence of Cellulomonas cellasea NBRC 3753.</title>
        <authorList>
            <person name="Hosoyama A."/>
            <person name="Uohara A."/>
            <person name="Ohji S."/>
            <person name="Ichikawa N."/>
        </authorList>
    </citation>
    <scope>NUCLEOTIDE SEQUENCE [LARGE SCALE GENOMIC DNA]</scope>
    <source>
        <strain evidence="3">NBRC 3753</strain>
    </source>
</reference>
<dbReference type="Gene3D" id="2.60.120.260">
    <property type="entry name" value="Galactose-binding domain-like"/>
    <property type="match status" value="2"/>
</dbReference>
<dbReference type="SUPFAM" id="SSF51126">
    <property type="entry name" value="Pectin lyase-like"/>
    <property type="match status" value="1"/>
</dbReference>
<accession>A0A4Y3L013</accession>
<dbReference type="EMBL" id="BJLR01000035">
    <property type="protein sequence ID" value="GEA89713.1"/>
    <property type="molecule type" value="Genomic_DNA"/>
</dbReference>
<organism evidence="3 4">
    <name type="scientific">Cellulomonas cellasea</name>
    <dbReference type="NCBI Taxonomy" id="43670"/>
    <lineage>
        <taxon>Bacteria</taxon>
        <taxon>Bacillati</taxon>
        <taxon>Actinomycetota</taxon>
        <taxon>Actinomycetes</taxon>
        <taxon>Micrococcales</taxon>
        <taxon>Cellulomonadaceae</taxon>
        <taxon>Cellulomonas</taxon>
    </lineage>
</organism>
<dbReference type="PANTHER" id="PTHR45713:SF6">
    <property type="entry name" value="F5_8 TYPE C DOMAIN-CONTAINING PROTEIN"/>
    <property type="match status" value="1"/>
</dbReference>
<dbReference type="RefSeq" id="WP_084142547.1">
    <property type="nucleotide sequence ID" value="NZ_BJLR01000035.1"/>
</dbReference>
<evidence type="ECO:0000313" key="4">
    <source>
        <dbReference type="Proteomes" id="UP000317046"/>
    </source>
</evidence>
<evidence type="ECO:0000313" key="3">
    <source>
        <dbReference type="EMBL" id="GEA89713.1"/>
    </source>
</evidence>
<dbReference type="InterPro" id="IPR011050">
    <property type="entry name" value="Pectin_lyase_fold/virulence"/>
</dbReference>
<dbReference type="AlphaFoldDB" id="A0A4Y3L013"/>
<keyword evidence="4" id="KW-1185">Reference proteome</keyword>
<evidence type="ECO:0000256" key="1">
    <source>
        <dbReference type="SAM" id="MobiDB-lite"/>
    </source>
</evidence>
<dbReference type="InterPro" id="IPR059186">
    <property type="entry name" value="SACTE_4363"/>
</dbReference>
<name>A0A4Y3L013_9CELL</name>
<dbReference type="PROSITE" id="PS50022">
    <property type="entry name" value="FA58C_3"/>
    <property type="match status" value="2"/>
</dbReference>
<dbReference type="Proteomes" id="UP000317046">
    <property type="component" value="Unassembled WGS sequence"/>
</dbReference>
<sequence length="884" mass="92782">MARSAGTVPRVALTAPTWRRPVLVLLLVATLLSFATLTPLVPVAHAAGPLISQGKPVTASSVENAGTPAASAVDGDTGTRWSSASADPQWIQVDLGGTYAIDQVVLRWEAAYARSYQVQVASSPTGPWTDVHATTTGDGGVDTLAVTGSGRYVRVLGTQRATGYGYSLWELQVFGTGTTTPTCSTGTNAALGKAASASSTENAGTPASAAVDASTTTRWASAFSDPQWIQVDLGSTQSICRVVLSWEAAYGRAYQIQTSGSASGPWTTIYSTTTGDGGIDTLAVEGSGRYVRMNGTARGTGFGYSLFDFQVLTTTTGGTTCAAQPTVPDFGPNVRIFEDSTPDATIQASLNQVFEAQKDTQAHQFHDRRDALLFKPGSYDIYANIGFNTSIQGLAQNPDGVTINGAVTVDAFNASDAGNATQNFWRSAENMTINTNGGRNRWGVSQAAPFRRMNVLGGLDLFPASYGWSSGGYISDTRVTGSVESASQQQWFTMNSNLGSWSGSNWNMVFSGVNGAPATNFSTSPSGVHHTNVGSTPASRDVPYIYVAGNEYRLFLPSLRTNATGASWAVGSPTPGSSVSFSQVFVARPSDSAATINARIAGGCHVVFTPGIYDLDAPIVVNRADTVLLGMGYATLVPQGGVTAIAVGDVDGVRVKGMFIDAGTTNSTALMTVGTTAGIGTNRAANPVTVQDVFFRIGGRVAGKATNSLVVNSSNTIVDHTWMWRGDHGNAGTIGWTINTADTGLVVNGNNVLATGLFVEHYQKYEVIWNGQGGRVIFFQNEKPYDPPNQAAWMNGSRQGYASIKVADSVTSFRAQGLGSYVFFQNNPSVNLFHTFEAPVNPNVRFENMAVVSLGGVGSMSHVINGTGPGVNSTTMNAYMPSYP</sequence>
<feature type="region of interest" description="Disordered" evidence="1">
    <location>
        <begin position="59"/>
        <end position="81"/>
    </location>
</feature>
<protein>
    <recommendedName>
        <fullName evidence="2">F5/8 type C domain-containing protein</fullName>
    </recommendedName>
</protein>
<dbReference type="CDD" id="cd23669">
    <property type="entry name" value="GH55_SacteLam55A-like"/>
    <property type="match status" value="1"/>
</dbReference>
<dbReference type="InterPro" id="IPR051941">
    <property type="entry name" value="BG_Antigen-Binding_Lectin"/>
</dbReference>
<gene>
    <name evidence="3" type="ORF">CCE01nite_36620</name>
</gene>
<dbReference type="PANTHER" id="PTHR45713">
    <property type="entry name" value="FTP DOMAIN-CONTAINING PROTEIN"/>
    <property type="match status" value="1"/>
</dbReference>
<proteinExistence type="predicted"/>
<dbReference type="InterPro" id="IPR008979">
    <property type="entry name" value="Galactose-bd-like_sf"/>
</dbReference>
<dbReference type="SUPFAM" id="SSF49785">
    <property type="entry name" value="Galactose-binding domain-like"/>
    <property type="match status" value="2"/>
</dbReference>